<gene>
    <name evidence="2" type="ORF">GCM10012289_42460</name>
</gene>
<evidence type="ECO:0000256" key="1">
    <source>
        <dbReference type="SAM" id="MobiDB-lite"/>
    </source>
</evidence>
<reference evidence="2" key="1">
    <citation type="journal article" date="2014" name="Int. J. Syst. Evol. Microbiol.">
        <title>Complete genome sequence of Corynebacterium casei LMG S-19264T (=DSM 44701T), isolated from a smear-ripened cheese.</title>
        <authorList>
            <consortium name="US DOE Joint Genome Institute (JGI-PGF)"/>
            <person name="Walter F."/>
            <person name="Albersmeier A."/>
            <person name="Kalinowski J."/>
            <person name="Ruckert C."/>
        </authorList>
    </citation>
    <scope>NUCLEOTIDE SEQUENCE</scope>
    <source>
        <strain evidence="2">CGMCC 4.7368</strain>
    </source>
</reference>
<evidence type="ECO:0000313" key="2">
    <source>
        <dbReference type="EMBL" id="GGO73025.1"/>
    </source>
</evidence>
<feature type="region of interest" description="Disordered" evidence="1">
    <location>
        <begin position="1"/>
        <end position="20"/>
    </location>
</feature>
<evidence type="ECO:0000313" key="3">
    <source>
        <dbReference type="Proteomes" id="UP000646523"/>
    </source>
</evidence>
<organism evidence="2 3">
    <name type="scientific">Nonomuraea cavernae</name>
    <dbReference type="NCBI Taxonomy" id="2045107"/>
    <lineage>
        <taxon>Bacteria</taxon>
        <taxon>Bacillati</taxon>
        <taxon>Actinomycetota</taxon>
        <taxon>Actinomycetes</taxon>
        <taxon>Streptosporangiales</taxon>
        <taxon>Streptosporangiaceae</taxon>
        <taxon>Nonomuraea</taxon>
    </lineage>
</organism>
<proteinExistence type="predicted"/>
<name>A0A917Z2H8_9ACTN</name>
<accession>A0A917Z2H8</accession>
<feature type="compositionally biased region" description="Polar residues" evidence="1">
    <location>
        <begin position="49"/>
        <end position="68"/>
    </location>
</feature>
<sequence length="111" mass="11348">MSPASTATSAATTVAANQARQCVGNSLKGPADVAKARNEPRPVLLASDAPNTAHNDTAHPSKTYISASPSDSFTIVSLPETWATPSDDPYGGAGGRPRHGRKQVTTHGPAT</sequence>
<feature type="compositionally biased region" description="Low complexity" evidence="1">
    <location>
        <begin position="1"/>
        <end position="16"/>
    </location>
</feature>
<dbReference type="EMBL" id="BMNH01000013">
    <property type="protein sequence ID" value="GGO73025.1"/>
    <property type="molecule type" value="Genomic_DNA"/>
</dbReference>
<comment type="caution">
    <text evidence="2">The sequence shown here is derived from an EMBL/GenBank/DDBJ whole genome shotgun (WGS) entry which is preliminary data.</text>
</comment>
<reference evidence="2" key="2">
    <citation type="submission" date="2020-09" db="EMBL/GenBank/DDBJ databases">
        <authorList>
            <person name="Sun Q."/>
            <person name="Zhou Y."/>
        </authorList>
    </citation>
    <scope>NUCLEOTIDE SEQUENCE</scope>
    <source>
        <strain evidence="2">CGMCC 4.7368</strain>
    </source>
</reference>
<feature type="region of interest" description="Disordered" evidence="1">
    <location>
        <begin position="80"/>
        <end position="111"/>
    </location>
</feature>
<feature type="region of interest" description="Disordered" evidence="1">
    <location>
        <begin position="29"/>
        <end position="68"/>
    </location>
</feature>
<keyword evidence="3" id="KW-1185">Reference proteome</keyword>
<dbReference type="AlphaFoldDB" id="A0A917Z2H8"/>
<dbReference type="Proteomes" id="UP000646523">
    <property type="component" value="Unassembled WGS sequence"/>
</dbReference>
<protein>
    <submittedName>
        <fullName evidence="2">Uncharacterized protein</fullName>
    </submittedName>
</protein>